<reference evidence="1" key="1">
    <citation type="submission" date="2020-10" db="EMBL/GenBank/DDBJ databases">
        <authorList>
            <person name="Gilroy R."/>
        </authorList>
    </citation>
    <scope>NUCLEOTIDE SEQUENCE</scope>
    <source>
        <strain evidence="1">517</strain>
    </source>
</reference>
<evidence type="ECO:0000313" key="1">
    <source>
        <dbReference type="EMBL" id="MBO8423724.1"/>
    </source>
</evidence>
<dbReference type="Proteomes" id="UP000727857">
    <property type="component" value="Unassembled WGS sequence"/>
</dbReference>
<name>A0A940DG52_9FIRM</name>
<reference evidence="1" key="2">
    <citation type="journal article" date="2021" name="PeerJ">
        <title>Extensive microbial diversity within the chicken gut microbiome revealed by metagenomics and culture.</title>
        <authorList>
            <person name="Gilroy R."/>
            <person name="Ravi A."/>
            <person name="Getino M."/>
            <person name="Pursley I."/>
            <person name="Horton D.L."/>
            <person name="Alikhan N.F."/>
            <person name="Baker D."/>
            <person name="Gharbi K."/>
            <person name="Hall N."/>
            <person name="Watson M."/>
            <person name="Adriaenssens E.M."/>
            <person name="Foster-Nyarko E."/>
            <person name="Jarju S."/>
            <person name="Secka A."/>
            <person name="Antonio M."/>
            <person name="Oren A."/>
            <person name="Chaudhuri R.R."/>
            <person name="La Ragione R."/>
            <person name="Hildebrand F."/>
            <person name="Pallen M.J."/>
        </authorList>
    </citation>
    <scope>NUCLEOTIDE SEQUENCE</scope>
    <source>
        <strain evidence="1">517</strain>
    </source>
</reference>
<accession>A0A940DG52</accession>
<comment type="caution">
    <text evidence="1">The sequence shown here is derived from an EMBL/GenBank/DDBJ whole genome shotgun (WGS) entry which is preliminary data.</text>
</comment>
<gene>
    <name evidence="1" type="ORF">IAB16_01690</name>
</gene>
<dbReference type="EMBL" id="JADINF010000043">
    <property type="protein sequence ID" value="MBO8423724.1"/>
    <property type="molecule type" value="Genomic_DNA"/>
</dbReference>
<protein>
    <submittedName>
        <fullName evidence="1">Uncharacterized protein</fullName>
    </submittedName>
</protein>
<evidence type="ECO:0000313" key="2">
    <source>
        <dbReference type="Proteomes" id="UP000727857"/>
    </source>
</evidence>
<proteinExistence type="predicted"/>
<sequence length="55" mass="6116">MIFSVEAVGHVPEDGTLLADSNADGSDSWCGNPAKNDKSKHYDFVIDYVRVYRKP</sequence>
<dbReference type="AlphaFoldDB" id="A0A940DG52"/>
<organism evidence="1 2">
    <name type="scientific">Candidatus Stercoripulliclostridium pullicola</name>
    <dbReference type="NCBI Taxonomy" id="2840953"/>
    <lineage>
        <taxon>Bacteria</taxon>
        <taxon>Bacillati</taxon>
        <taxon>Bacillota</taxon>
        <taxon>Clostridia</taxon>
        <taxon>Eubacteriales</taxon>
        <taxon>Candidatus Stercoripulliclostridium</taxon>
    </lineage>
</organism>